<dbReference type="AlphaFoldDB" id="A0A2R6CDK8"/>
<evidence type="ECO:0000256" key="1">
    <source>
        <dbReference type="SAM" id="MobiDB-lite"/>
    </source>
</evidence>
<reference evidence="2 3" key="1">
    <citation type="submission" date="2017-04" db="EMBL/GenBank/DDBJ databases">
        <title>Novel microbial lineages endemic to geothermal iron-oxide mats fill important gaps in the evolutionary history of Archaea.</title>
        <authorList>
            <person name="Jay Z.J."/>
            <person name="Beam J.P."/>
            <person name="Dlakic M."/>
            <person name="Rusch D.B."/>
            <person name="Kozubal M.A."/>
            <person name="Inskeep W.P."/>
        </authorList>
    </citation>
    <scope>NUCLEOTIDE SEQUENCE [LARGE SCALE GENOMIC DNA]</scope>
    <source>
        <strain evidence="2">BE_D</strain>
    </source>
</reference>
<evidence type="ECO:0000313" key="3">
    <source>
        <dbReference type="Proteomes" id="UP000242015"/>
    </source>
</evidence>
<dbReference type="Proteomes" id="UP000242015">
    <property type="component" value="Unassembled WGS sequence"/>
</dbReference>
<feature type="region of interest" description="Disordered" evidence="1">
    <location>
        <begin position="65"/>
        <end position="95"/>
    </location>
</feature>
<protein>
    <submittedName>
        <fullName evidence="2">Uncharacterized protein</fullName>
    </submittedName>
</protein>
<comment type="caution">
    <text evidence="2">The sequence shown here is derived from an EMBL/GenBank/DDBJ whole genome shotgun (WGS) entry which is preliminary data.</text>
</comment>
<name>A0A2R6CDK8_9ARCH</name>
<dbReference type="EMBL" id="NEXF01000038">
    <property type="protein sequence ID" value="PSO08921.1"/>
    <property type="molecule type" value="Genomic_DNA"/>
</dbReference>
<proteinExistence type="predicted"/>
<evidence type="ECO:0000313" key="2">
    <source>
        <dbReference type="EMBL" id="PSO08921.1"/>
    </source>
</evidence>
<organism evidence="2 3">
    <name type="scientific">Candidatus Marsarchaeota G2 archaeon BE_D</name>
    <dbReference type="NCBI Taxonomy" id="1978158"/>
    <lineage>
        <taxon>Archaea</taxon>
        <taxon>Candidatus Marsarchaeota</taxon>
        <taxon>Candidatus Marsarchaeota group 2</taxon>
    </lineage>
</organism>
<gene>
    <name evidence="2" type="ORF">B9Q04_03085</name>
</gene>
<accession>A0A2R6CDK8</accession>
<sequence length="212" mass="23581">MSTVGEQTQGQTSLMGRLFKRISAWFAKISRKIRELFSPPTKVNPQSVADAAGGGVTLGSIMEHTQMEAEKSVAAPSEHSTDGEATSSEPSRNEYETSVLLGSLQTMIATPPVPVEAPSDPENAKTQNYSEEDRDKEEYVPKIKPKPSPPLPKEHRDLVRRLVRAGKRREAAQQLEELGYLFPEVSTRGKYIVVKYRGRDGYLYAARIKYKA</sequence>
<feature type="region of interest" description="Disordered" evidence="1">
    <location>
        <begin position="111"/>
        <end position="156"/>
    </location>
</feature>
<feature type="compositionally biased region" description="Basic and acidic residues" evidence="1">
    <location>
        <begin position="131"/>
        <end position="141"/>
    </location>
</feature>